<keyword evidence="1" id="KW-1133">Transmembrane helix</keyword>
<dbReference type="Proteomes" id="UP000316727">
    <property type="component" value="Unassembled WGS sequence"/>
</dbReference>
<dbReference type="OrthoDB" id="9901340at2"/>
<feature type="transmembrane region" description="Helical" evidence="1">
    <location>
        <begin position="110"/>
        <end position="127"/>
    </location>
</feature>
<feature type="transmembrane region" description="Helical" evidence="1">
    <location>
        <begin position="83"/>
        <end position="104"/>
    </location>
</feature>
<feature type="transmembrane region" description="Helical" evidence="1">
    <location>
        <begin position="9"/>
        <end position="30"/>
    </location>
</feature>
<dbReference type="EMBL" id="VFRQ01000005">
    <property type="protein sequence ID" value="TPE44022.1"/>
    <property type="molecule type" value="Genomic_DNA"/>
</dbReference>
<feature type="transmembrane region" description="Helical" evidence="1">
    <location>
        <begin position="154"/>
        <end position="174"/>
    </location>
</feature>
<dbReference type="AlphaFoldDB" id="A0A501W5L1"/>
<dbReference type="RefSeq" id="WP_140621645.1">
    <property type="nucleotide sequence ID" value="NZ_VFRQ01000005.1"/>
</dbReference>
<protein>
    <submittedName>
        <fullName evidence="2">Uncharacterized protein</fullName>
    </submittedName>
</protein>
<evidence type="ECO:0000313" key="2">
    <source>
        <dbReference type="EMBL" id="TPE44022.1"/>
    </source>
</evidence>
<name>A0A501W5L1_9BACT</name>
<organism evidence="2 3">
    <name type="scientific">Pontibacter mangrovi</name>
    <dbReference type="NCBI Taxonomy" id="2589816"/>
    <lineage>
        <taxon>Bacteria</taxon>
        <taxon>Pseudomonadati</taxon>
        <taxon>Bacteroidota</taxon>
        <taxon>Cytophagia</taxon>
        <taxon>Cytophagales</taxon>
        <taxon>Hymenobacteraceae</taxon>
        <taxon>Pontibacter</taxon>
    </lineage>
</organism>
<keyword evidence="1" id="KW-0812">Transmembrane</keyword>
<feature type="transmembrane region" description="Helical" evidence="1">
    <location>
        <begin position="36"/>
        <end position="62"/>
    </location>
</feature>
<keyword evidence="1" id="KW-0472">Membrane</keyword>
<gene>
    <name evidence="2" type="ORF">FJM65_11415</name>
</gene>
<evidence type="ECO:0000256" key="1">
    <source>
        <dbReference type="SAM" id="Phobius"/>
    </source>
</evidence>
<accession>A0A501W5L1</accession>
<comment type="caution">
    <text evidence="2">The sequence shown here is derived from an EMBL/GenBank/DDBJ whole genome shotgun (WGS) entry which is preliminary data.</text>
</comment>
<proteinExistence type="predicted"/>
<evidence type="ECO:0000313" key="3">
    <source>
        <dbReference type="Proteomes" id="UP000316727"/>
    </source>
</evidence>
<reference evidence="2 3" key="1">
    <citation type="submission" date="2019-06" db="EMBL/GenBank/DDBJ databases">
        <title>A novel bacterium of genus Pontibacter, isolated from marine sediment.</title>
        <authorList>
            <person name="Huang H."/>
            <person name="Mo K."/>
            <person name="Hu Y."/>
        </authorList>
    </citation>
    <scope>NUCLEOTIDE SEQUENCE [LARGE SCALE GENOMIC DNA]</scope>
    <source>
        <strain evidence="2 3">HB172049</strain>
    </source>
</reference>
<feature type="transmembrane region" description="Helical" evidence="1">
    <location>
        <begin position="180"/>
        <end position="199"/>
    </location>
</feature>
<sequence>MKTIRSKRALTTATTCGLVPVIHIILESFFNLFSEYVLAILPILSYLLWLLPGVLFFLALVLPNLDMLDKGSAPASAALFYKPLLISAAYYVVAGAGVGLSFMLIFMIPFFLYVAILPVLVILFFYFRAMAKLAMKFLGRENSPYGSTFSYQRFAWCGLLAVAITFGLQMLVPLNMSRTIGGELLTCLGGMAGVGYMFGRVLQGQHDEEQFYLENYPEQALVAHQPNA</sequence>
<keyword evidence="3" id="KW-1185">Reference proteome</keyword>